<dbReference type="RefSeq" id="WP_283809466.1">
    <property type="nucleotide sequence ID" value="NZ_JAFCKD010000136.1"/>
</dbReference>
<proteinExistence type="predicted"/>
<dbReference type="AlphaFoldDB" id="A0A0E4BJX3"/>
<name>A0A0E4BJX3_9BRAD</name>
<evidence type="ECO:0000313" key="1">
    <source>
        <dbReference type="EMBL" id="BAR54021.1"/>
    </source>
</evidence>
<protein>
    <submittedName>
        <fullName evidence="1">Uncharacterized protein</fullName>
    </submittedName>
</protein>
<accession>A0A0E4BJX3</accession>
<dbReference type="Proteomes" id="UP000063308">
    <property type="component" value="Chromosome"/>
</dbReference>
<gene>
    <name evidence="1" type="ORF">NK6_836</name>
</gene>
<evidence type="ECO:0000313" key="2">
    <source>
        <dbReference type="Proteomes" id="UP000063308"/>
    </source>
</evidence>
<sequence>MMISAPVVRLGEGPAGDFVAAAAGREFNGLRFGFVAHDPEERGQ</sequence>
<organism evidence="1 2">
    <name type="scientific">Bradyrhizobium diazoefficiens</name>
    <dbReference type="NCBI Taxonomy" id="1355477"/>
    <lineage>
        <taxon>Bacteria</taxon>
        <taxon>Pseudomonadati</taxon>
        <taxon>Pseudomonadota</taxon>
        <taxon>Alphaproteobacteria</taxon>
        <taxon>Hyphomicrobiales</taxon>
        <taxon>Nitrobacteraceae</taxon>
        <taxon>Bradyrhizobium</taxon>
    </lineage>
</organism>
<dbReference type="EMBL" id="AP014685">
    <property type="protein sequence ID" value="BAR54021.1"/>
    <property type="molecule type" value="Genomic_DNA"/>
</dbReference>
<reference evidence="1 2" key="1">
    <citation type="submission" date="2014-11" db="EMBL/GenBank/DDBJ databases">
        <title>Symbiosis island explosion on the genome of extra-slow-growing strains of soybean bradyrhizobia with massive insertion sequences.</title>
        <authorList>
            <person name="Iida T."/>
            <person name="Minamisawa K."/>
        </authorList>
    </citation>
    <scope>NUCLEOTIDE SEQUENCE [LARGE SCALE GENOMIC DNA]</scope>
    <source>
        <strain evidence="1 2">NK6</strain>
    </source>
</reference>